<evidence type="ECO:0000256" key="1">
    <source>
        <dbReference type="ARBA" id="ARBA00004611"/>
    </source>
</evidence>
<dbReference type="Gene3D" id="2.130.10.10">
    <property type="entry name" value="YVTN repeat-like/Quinoprotein amine dehydrogenase"/>
    <property type="match status" value="1"/>
</dbReference>
<evidence type="ECO:0000256" key="9">
    <source>
        <dbReference type="ARBA" id="ARBA00024190"/>
    </source>
</evidence>
<feature type="region of interest" description="Disordered" evidence="13">
    <location>
        <begin position="70"/>
        <end position="91"/>
    </location>
</feature>
<evidence type="ECO:0000256" key="3">
    <source>
        <dbReference type="ARBA" id="ARBA00022574"/>
    </source>
</evidence>
<dbReference type="GO" id="GO:0005858">
    <property type="term" value="C:axonemal dynein complex"/>
    <property type="evidence" value="ECO:0007669"/>
    <property type="project" value="TreeGrafter"/>
</dbReference>
<evidence type="ECO:0000256" key="11">
    <source>
        <dbReference type="ARBA" id="ARBA00041557"/>
    </source>
</evidence>
<keyword evidence="6" id="KW-0969">Cilium</keyword>
<dbReference type="EMBL" id="OZ035836">
    <property type="protein sequence ID" value="CAL1579155.1"/>
    <property type="molecule type" value="Genomic_DNA"/>
</dbReference>
<organism evidence="14 15">
    <name type="scientific">Knipowitschia caucasica</name>
    <name type="common">Caucasian dwarf goby</name>
    <name type="synonym">Pomatoschistus caucasicus</name>
    <dbReference type="NCBI Taxonomy" id="637954"/>
    <lineage>
        <taxon>Eukaryota</taxon>
        <taxon>Metazoa</taxon>
        <taxon>Chordata</taxon>
        <taxon>Craniata</taxon>
        <taxon>Vertebrata</taxon>
        <taxon>Euteleostomi</taxon>
        <taxon>Actinopterygii</taxon>
        <taxon>Neopterygii</taxon>
        <taxon>Teleostei</taxon>
        <taxon>Neoteleostei</taxon>
        <taxon>Acanthomorphata</taxon>
        <taxon>Gobiaria</taxon>
        <taxon>Gobiiformes</taxon>
        <taxon>Gobioidei</taxon>
        <taxon>Gobiidae</taxon>
        <taxon>Gobiinae</taxon>
        <taxon>Knipowitschia</taxon>
    </lineage>
</organism>
<feature type="compositionally biased region" description="Low complexity" evidence="13">
    <location>
        <begin position="79"/>
        <end position="91"/>
    </location>
</feature>
<dbReference type="GO" id="GO:0120293">
    <property type="term" value="C:dynein axonemal particle"/>
    <property type="evidence" value="ECO:0007669"/>
    <property type="project" value="UniProtKB-SubCell"/>
</dbReference>
<accession>A0AAV2JNR8</accession>
<dbReference type="PROSITE" id="PS50082">
    <property type="entry name" value="WD_REPEATS_2"/>
    <property type="match status" value="1"/>
</dbReference>
<evidence type="ECO:0000256" key="12">
    <source>
        <dbReference type="PROSITE-ProRule" id="PRU00221"/>
    </source>
</evidence>
<evidence type="ECO:0000256" key="7">
    <source>
        <dbReference type="ARBA" id="ARBA00023212"/>
    </source>
</evidence>
<feature type="repeat" description="WD" evidence="12">
    <location>
        <begin position="564"/>
        <end position="596"/>
    </location>
</feature>
<dbReference type="InterPro" id="IPR050687">
    <property type="entry name" value="Dynein_IC"/>
</dbReference>
<evidence type="ECO:0000256" key="10">
    <source>
        <dbReference type="ARBA" id="ARBA00040002"/>
    </source>
</evidence>
<name>A0AAV2JNR8_KNICA</name>
<dbReference type="GO" id="GO:0003341">
    <property type="term" value="P:cilium movement"/>
    <property type="evidence" value="ECO:0007669"/>
    <property type="project" value="TreeGrafter"/>
</dbReference>
<evidence type="ECO:0000256" key="4">
    <source>
        <dbReference type="ARBA" id="ARBA00022737"/>
    </source>
</evidence>
<keyword evidence="4" id="KW-0677">Repeat</keyword>
<reference evidence="14 15" key="1">
    <citation type="submission" date="2024-04" db="EMBL/GenBank/DDBJ databases">
        <authorList>
            <person name="Waldvogel A.-M."/>
            <person name="Schoenle A."/>
        </authorList>
    </citation>
    <scope>NUCLEOTIDE SEQUENCE [LARGE SCALE GENOMIC DNA]</scope>
</reference>
<sequence>MNSDRAAQTLISPFKNKLIQSDNISTRDTGTYVSTWEMFDSLRVPEEAEASEGLQPAVTQSDLQGAERLLSSRAEHSTSVESSSGTVSESSSMKDLEALELSVRESELTLLLSSPSFHYSLRVMERSLAGNSFQQRLATFRHLPVLTGTSAARAHRYLCCPRSQVPLLPAPRYLCCTGTSAARAHRYLCCPRSQVPLLPALTGTSAARAHRYLCCPRSQVPLLPALTGTLLPSRCCRAHRYLCCPRSQVPLLPVLTGTSAARAHRYLCCPCSQVPLLPALTGTSAACAHRYLCCPRSQVPLLPALTDPFSALPSEQEGSQEPPESEGSAPALVHLWSFSCDLTQGRRVNCMVWNKKNPDVLAVGYGSSVSSPTPGLVCCWSLRNPTWPDSVIPCDRAVTALDFSLKSPGQLGVGLEDGTVMICGVHRSSSSSSSVLNSRCSKHKHTEPVLQLRWILQDVSLRDDQQEALVSVATDGRVCKWFVSNSGLDCTDMMKLKRVKSPKRIAGDNREETKLESILSALTPGTCFDFHPNPKESGVYLVGTWEGLIHKCSSSNSQQFTDTYKKHSGPVLGVSWSPLSPGLFLSCSSDWSLKLWREERSGPVLVLSSPYRAVLDSCWSPQSATVIGAVSEAQLEIWDLQHSILDPLLVLPAPPSVSFTSLVFSPHSDCAVVGDSGGQVWVHLLHSVHSGGPGTQALDDIILASVSK</sequence>
<dbReference type="InterPro" id="IPR001680">
    <property type="entry name" value="WD40_rpt"/>
</dbReference>
<comment type="subcellular location">
    <subcellularLocation>
        <location evidence="1">Cytoplasm</location>
        <location evidence="1">Cytoskeleton</location>
        <location evidence="1">Flagellum axoneme</location>
    </subcellularLocation>
    <subcellularLocation>
        <location evidence="9">Dynein axonemal particle</location>
    </subcellularLocation>
</comment>
<protein>
    <recommendedName>
        <fullName evidence="10">Dynein axonemal intermediate chain 4</fullName>
    </recommendedName>
    <alternativeName>
        <fullName evidence="11">WD repeat-containing protein 78</fullName>
    </alternativeName>
</protein>
<evidence type="ECO:0000256" key="6">
    <source>
        <dbReference type="ARBA" id="ARBA00023069"/>
    </source>
</evidence>
<dbReference type="GO" id="GO:0045504">
    <property type="term" value="F:dynein heavy chain binding"/>
    <property type="evidence" value="ECO:0007669"/>
    <property type="project" value="TreeGrafter"/>
</dbReference>
<gene>
    <name evidence="14" type="ORF">KC01_LOCUS10247</name>
</gene>
<evidence type="ECO:0000313" key="14">
    <source>
        <dbReference type="EMBL" id="CAL1579155.1"/>
    </source>
</evidence>
<dbReference type="Proteomes" id="UP001497482">
    <property type="component" value="Chromosome 14"/>
</dbReference>
<evidence type="ECO:0000256" key="5">
    <source>
        <dbReference type="ARBA" id="ARBA00022846"/>
    </source>
</evidence>
<dbReference type="PANTHER" id="PTHR12442:SF12">
    <property type="entry name" value="DYNEIN AXONEMAL INTERMEDIATE CHAIN 4"/>
    <property type="match status" value="1"/>
</dbReference>
<keyword evidence="2" id="KW-0963">Cytoplasm</keyword>
<dbReference type="SMART" id="SM00320">
    <property type="entry name" value="WD40"/>
    <property type="match status" value="6"/>
</dbReference>
<dbReference type="GO" id="GO:0045503">
    <property type="term" value="F:dynein light chain binding"/>
    <property type="evidence" value="ECO:0007669"/>
    <property type="project" value="TreeGrafter"/>
</dbReference>
<evidence type="ECO:0000256" key="8">
    <source>
        <dbReference type="ARBA" id="ARBA00023273"/>
    </source>
</evidence>
<keyword evidence="15" id="KW-1185">Reference proteome</keyword>
<keyword evidence="3 12" id="KW-0853">WD repeat</keyword>
<dbReference type="SUPFAM" id="SSF50978">
    <property type="entry name" value="WD40 repeat-like"/>
    <property type="match status" value="1"/>
</dbReference>
<evidence type="ECO:0000313" key="15">
    <source>
        <dbReference type="Proteomes" id="UP001497482"/>
    </source>
</evidence>
<evidence type="ECO:0000256" key="2">
    <source>
        <dbReference type="ARBA" id="ARBA00022490"/>
    </source>
</evidence>
<dbReference type="InterPro" id="IPR036322">
    <property type="entry name" value="WD40_repeat_dom_sf"/>
</dbReference>
<keyword evidence="8" id="KW-0966">Cell projection</keyword>
<dbReference type="AlphaFoldDB" id="A0AAV2JNR8"/>
<keyword evidence="5" id="KW-0282">Flagellum</keyword>
<dbReference type="PANTHER" id="PTHR12442">
    <property type="entry name" value="DYNEIN INTERMEDIATE CHAIN"/>
    <property type="match status" value="1"/>
</dbReference>
<dbReference type="InterPro" id="IPR015943">
    <property type="entry name" value="WD40/YVTN_repeat-like_dom_sf"/>
</dbReference>
<dbReference type="FunFam" id="2.130.10.10:FF:001248">
    <property type="entry name" value="WD repeat domain 78"/>
    <property type="match status" value="1"/>
</dbReference>
<evidence type="ECO:0000256" key="13">
    <source>
        <dbReference type="SAM" id="MobiDB-lite"/>
    </source>
</evidence>
<keyword evidence="7" id="KW-0206">Cytoskeleton</keyword>
<proteinExistence type="predicted"/>